<evidence type="ECO:0000256" key="3">
    <source>
        <dbReference type="ARBA" id="ARBA00022884"/>
    </source>
</evidence>
<feature type="domain" description="Small ribosomal subunit protein eS4 central region" evidence="6">
    <location>
        <begin position="1"/>
        <end position="58"/>
    </location>
</feature>
<dbReference type="CDD" id="cd06087">
    <property type="entry name" value="KOW_RPS4"/>
    <property type="match status" value="1"/>
</dbReference>
<reference evidence="8" key="2">
    <citation type="submission" date="2025-09" db="UniProtKB">
        <authorList>
            <consortium name="Ensembl"/>
        </authorList>
    </citation>
    <scope>IDENTIFICATION</scope>
</reference>
<dbReference type="InterPro" id="IPR000876">
    <property type="entry name" value="Ribosomal_eS4"/>
</dbReference>
<dbReference type="FunFam" id="2.30.30.30:FF:000005">
    <property type="entry name" value="40S ribosomal protein S4"/>
    <property type="match status" value="1"/>
</dbReference>
<dbReference type="GO" id="GO:0022627">
    <property type="term" value="C:cytosolic small ribosomal subunit"/>
    <property type="evidence" value="ECO:0007669"/>
    <property type="project" value="TreeGrafter"/>
</dbReference>
<dbReference type="Gene3D" id="2.30.30.30">
    <property type="match status" value="1"/>
</dbReference>
<keyword evidence="2" id="KW-0699">rRNA-binding</keyword>
<dbReference type="InterPro" id="IPR013845">
    <property type="entry name" value="Ribosomal_eS4_central_region"/>
</dbReference>
<dbReference type="HOGENOM" id="CLU_060400_2_0_1"/>
<protein>
    <submittedName>
        <fullName evidence="8">Ribosomal protein S4 X-linked</fullName>
    </submittedName>
</protein>
<dbReference type="PANTHER" id="PTHR11581">
    <property type="entry name" value="30S/40S RIBOSOMAL PROTEIN S4"/>
    <property type="match status" value="1"/>
</dbReference>
<dbReference type="GeneTree" id="ENSGT00390000005569"/>
<keyword evidence="5" id="KW-0687">Ribonucleoprotein</keyword>
<dbReference type="InterPro" id="IPR041982">
    <property type="entry name" value="Ribosomal_eS4_KOW"/>
</dbReference>
<dbReference type="Gene3D" id="2.40.50.740">
    <property type="match status" value="1"/>
</dbReference>
<evidence type="ECO:0000259" key="6">
    <source>
        <dbReference type="Pfam" id="PF00900"/>
    </source>
</evidence>
<dbReference type="Pfam" id="PF00900">
    <property type="entry name" value="Ribosomal_S4e"/>
    <property type="match status" value="1"/>
</dbReference>
<reference evidence="8" key="1">
    <citation type="submission" date="2025-08" db="UniProtKB">
        <authorList>
            <consortium name="Ensembl"/>
        </authorList>
    </citation>
    <scope>IDENTIFICATION</scope>
</reference>
<dbReference type="STRING" id="7757.ENSPMAP00000008621"/>
<dbReference type="InterPro" id="IPR038237">
    <property type="entry name" value="Ribosomal_eS4_central_sf"/>
</dbReference>
<dbReference type="PANTHER" id="PTHR11581:SF0">
    <property type="entry name" value="SMALL RIBOSOMAL SUBUNIT PROTEIN ES4"/>
    <property type="match status" value="1"/>
</dbReference>
<name>S4RTT1_PETMA</name>
<evidence type="ECO:0000256" key="1">
    <source>
        <dbReference type="ARBA" id="ARBA00007500"/>
    </source>
</evidence>
<feature type="domain" description="Small ribosomal subunit protein eS4 C-terminal" evidence="7">
    <location>
        <begin position="101"/>
        <end position="144"/>
    </location>
</feature>
<comment type="similarity">
    <text evidence="1">Belongs to the eukaryotic ribosomal protein eS4 family.</text>
</comment>
<dbReference type="AlphaFoldDB" id="S4RTT1"/>
<evidence type="ECO:0000256" key="2">
    <source>
        <dbReference type="ARBA" id="ARBA00022730"/>
    </source>
</evidence>
<dbReference type="Pfam" id="PF16121">
    <property type="entry name" value="40S_S4_C"/>
    <property type="match status" value="1"/>
</dbReference>
<dbReference type="OMA" id="HDALTIC"/>
<evidence type="ECO:0000313" key="8">
    <source>
        <dbReference type="Ensembl" id="ENSPMAP00000008621.1"/>
    </source>
</evidence>
<accession>S4RTT1</accession>
<evidence type="ECO:0000256" key="5">
    <source>
        <dbReference type="ARBA" id="ARBA00023274"/>
    </source>
</evidence>
<sequence>KGRFAVHKITANGAKVKKGRVGTKGITLLVTHHATIRYPDALIKVNDAAQLDLEAGKITDFIKFDSANLCMVTGGANLGRIGVIANRERQLGSLAVAHVKDANGNTFATRPGIIFVVGKGQKPWVSLPRGKALRLTIDEERDQAVGCQAGGQLNG</sequence>
<evidence type="ECO:0000259" key="7">
    <source>
        <dbReference type="Pfam" id="PF16121"/>
    </source>
</evidence>
<dbReference type="InterPro" id="IPR032277">
    <property type="entry name" value="Ribosomal_eS4_C"/>
</dbReference>
<dbReference type="FunFam" id="2.40.50.740:FF:000001">
    <property type="entry name" value="40S ribosomal protein S4"/>
    <property type="match status" value="1"/>
</dbReference>
<dbReference type="Ensembl" id="ENSPMAT00000008660.1">
    <property type="protein sequence ID" value="ENSPMAP00000008621.1"/>
    <property type="gene ID" value="ENSPMAG00000007839.1"/>
</dbReference>
<organism evidence="8">
    <name type="scientific">Petromyzon marinus</name>
    <name type="common">Sea lamprey</name>
    <dbReference type="NCBI Taxonomy" id="7757"/>
    <lineage>
        <taxon>Eukaryota</taxon>
        <taxon>Metazoa</taxon>
        <taxon>Chordata</taxon>
        <taxon>Craniata</taxon>
        <taxon>Vertebrata</taxon>
        <taxon>Cyclostomata</taxon>
        <taxon>Hyperoartia</taxon>
        <taxon>Petromyzontiformes</taxon>
        <taxon>Petromyzontidae</taxon>
        <taxon>Petromyzon</taxon>
    </lineage>
</organism>
<dbReference type="InterPro" id="IPR014722">
    <property type="entry name" value="Rib_uL2_dom2"/>
</dbReference>
<dbReference type="GO" id="GO:0003735">
    <property type="term" value="F:structural constituent of ribosome"/>
    <property type="evidence" value="ECO:0007669"/>
    <property type="project" value="InterPro"/>
</dbReference>
<dbReference type="GO" id="GO:0019843">
    <property type="term" value="F:rRNA binding"/>
    <property type="evidence" value="ECO:0007669"/>
    <property type="project" value="UniProtKB-KW"/>
</dbReference>
<proteinExistence type="inferred from homology"/>
<evidence type="ECO:0000256" key="4">
    <source>
        <dbReference type="ARBA" id="ARBA00022980"/>
    </source>
</evidence>
<dbReference type="GO" id="GO:0006412">
    <property type="term" value="P:translation"/>
    <property type="evidence" value="ECO:0007669"/>
    <property type="project" value="InterPro"/>
</dbReference>
<keyword evidence="3" id="KW-0694">RNA-binding</keyword>
<keyword evidence="4" id="KW-0689">Ribosomal protein</keyword>